<organism evidence="1 2">
    <name type="scientific">Smallanthus sonchifolius</name>
    <dbReference type="NCBI Taxonomy" id="185202"/>
    <lineage>
        <taxon>Eukaryota</taxon>
        <taxon>Viridiplantae</taxon>
        <taxon>Streptophyta</taxon>
        <taxon>Embryophyta</taxon>
        <taxon>Tracheophyta</taxon>
        <taxon>Spermatophyta</taxon>
        <taxon>Magnoliopsida</taxon>
        <taxon>eudicotyledons</taxon>
        <taxon>Gunneridae</taxon>
        <taxon>Pentapetalae</taxon>
        <taxon>asterids</taxon>
        <taxon>campanulids</taxon>
        <taxon>Asterales</taxon>
        <taxon>Asteraceae</taxon>
        <taxon>Asteroideae</taxon>
        <taxon>Heliantheae alliance</taxon>
        <taxon>Millerieae</taxon>
        <taxon>Smallanthus</taxon>
    </lineage>
</organism>
<reference evidence="1 2" key="2">
    <citation type="journal article" date="2022" name="Mol. Ecol. Resour.">
        <title>The genomes of chicory, endive, great burdock and yacon provide insights into Asteraceae paleo-polyploidization history and plant inulin production.</title>
        <authorList>
            <person name="Fan W."/>
            <person name="Wang S."/>
            <person name="Wang H."/>
            <person name="Wang A."/>
            <person name="Jiang F."/>
            <person name="Liu H."/>
            <person name="Zhao H."/>
            <person name="Xu D."/>
            <person name="Zhang Y."/>
        </authorList>
    </citation>
    <scope>NUCLEOTIDE SEQUENCE [LARGE SCALE GENOMIC DNA]</scope>
    <source>
        <strain evidence="2">cv. Yunnan</strain>
        <tissue evidence="1">Leaves</tissue>
    </source>
</reference>
<protein>
    <submittedName>
        <fullName evidence="1">Uncharacterized protein</fullName>
    </submittedName>
</protein>
<accession>A0ACB9BS98</accession>
<evidence type="ECO:0000313" key="1">
    <source>
        <dbReference type="EMBL" id="KAI3724886.1"/>
    </source>
</evidence>
<sequence length="71" mass="8151">MKTSRFLLILHDLYKFLVNRDWRHSTSSPIERDDRGNLNSILEVGGIANVRHFYSTTEKGDESSTSLVIRG</sequence>
<dbReference type="EMBL" id="CM042039">
    <property type="protein sequence ID" value="KAI3724886.1"/>
    <property type="molecule type" value="Genomic_DNA"/>
</dbReference>
<keyword evidence="2" id="KW-1185">Reference proteome</keyword>
<dbReference type="Proteomes" id="UP001056120">
    <property type="component" value="Linkage Group LG22"/>
</dbReference>
<proteinExistence type="predicted"/>
<evidence type="ECO:0000313" key="2">
    <source>
        <dbReference type="Proteomes" id="UP001056120"/>
    </source>
</evidence>
<reference evidence="2" key="1">
    <citation type="journal article" date="2022" name="Mol. Ecol. Resour.">
        <title>The genomes of chicory, endive, great burdock and yacon provide insights into Asteraceae palaeo-polyploidization history and plant inulin production.</title>
        <authorList>
            <person name="Fan W."/>
            <person name="Wang S."/>
            <person name="Wang H."/>
            <person name="Wang A."/>
            <person name="Jiang F."/>
            <person name="Liu H."/>
            <person name="Zhao H."/>
            <person name="Xu D."/>
            <person name="Zhang Y."/>
        </authorList>
    </citation>
    <scope>NUCLEOTIDE SEQUENCE [LARGE SCALE GENOMIC DNA]</scope>
    <source>
        <strain evidence="2">cv. Yunnan</strain>
    </source>
</reference>
<gene>
    <name evidence="1" type="ORF">L1987_64654</name>
</gene>
<name>A0ACB9BS98_9ASTR</name>
<comment type="caution">
    <text evidence="1">The sequence shown here is derived from an EMBL/GenBank/DDBJ whole genome shotgun (WGS) entry which is preliminary data.</text>
</comment>